<feature type="domain" description="ABC transmembrane type-1" evidence="8">
    <location>
        <begin position="135"/>
        <end position="340"/>
    </location>
</feature>
<organism evidence="9 10">
    <name type="scientific">Acrocarpospora pleiomorpha</name>
    <dbReference type="NCBI Taxonomy" id="90975"/>
    <lineage>
        <taxon>Bacteria</taxon>
        <taxon>Bacillati</taxon>
        <taxon>Actinomycetota</taxon>
        <taxon>Actinomycetes</taxon>
        <taxon>Streptosporangiales</taxon>
        <taxon>Streptosporangiaceae</taxon>
        <taxon>Acrocarpospora</taxon>
    </lineage>
</organism>
<evidence type="ECO:0000256" key="6">
    <source>
        <dbReference type="ARBA" id="ARBA00023136"/>
    </source>
</evidence>
<dbReference type="GO" id="GO:0071916">
    <property type="term" value="F:dipeptide transmembrane transporter activity"/>
    <property type="evidence" value="ECO:0007669"/>
    <property type="project" value="TreeGrafter"/>
</dbReference>
<dbReference type="InterPro" id="IPR035906">
    <property type="entry name" value="MetI-like_sf"/>
</dbReference>
<feature type="transmembrane region" description="Helical" evidence="7">
    <location>
        <begin position="321"/>
        <end position="347"/>
    </location>
</feature>
<dbReference type="Pfam" id="PF19300">
    <property type="entry name" value="BPD_transp_1_N"/>
    <property type="match status" value="1"/>
</dbReference>
<dbReference type="Pfam" id="PF00528">
    <property type="entry name" value="BPD_transp_1"/>
    <property type="match status" value="1"/>
</dbReference>
<dbReference type="PANTHER" id="PTHR43163:SF6">
    <property type="entry name" value="DIPEPTIDE TRANSPORT SYSTEM PERMEASE PROTEIN DPPB-RELATED"/>
    <property type="match status" value="1"/>
</dbReference>
<keyword evidence="4 7" id="KW-0812">Transmembrane</keyword>
<evidence type="ECO:0000256" key="2">
    <source>
        <dbReference type="ARBA" id="ARBA00022448"/>
    </source>
</evidence>
<dbReference type="Gene3D" id="1.10.3720.10">
    <property type="entry name" value="MetI-like"/>
    <property type="match status" value="1"/>
</dbReference>
<keyword evidence="5 7" id="KW-1133">Transmembrane helix</keyword>
<evidence type="ECO:0000256" key="1">
    <source>
        <dbReference type="ARBA" id="ARBA00004651"/>
    </source>
</evidence>
<keyword evidence="6 7" id="KW-0472">Membrane</keyword>
<feature type="transmembrane region" description="Helical" evidence="7">
    <location>
        <begin position="279"/>
        <end position="301"/>
    </location>
</feature>
<keyword evidence="2 7" id="KW-0813">Transport</keyword>
<evidence type="ECO:0000256" key="4">
    <source>
        <dbReference type="ARBA" id="ARBA00022692"/>
    </source>
</evidence>
<dbReference type="EMBL" id="BLAF01000048">
    <property type="protein sequence ID" value="GES24171.1"/>
    <property type="molecule type" value="Genomic_DNA"/>
</dbReference>
<dbReference type="AlphaFoldDB" id="A0A5M3XX83"/>
<evidence type="ECO:0000256" key="5">
    <source>
        <dbReference type="ARBA" id="ARBA00022989"/>
    </source>
</evidence>
<evidence type="ECO:0000256" key="3">
    <source>
        <dbReference type="ARBA" id="ARBA00022475"/>
    </source>
</evidence>
<keyword evidence="10" id="KW-1185">Reference proteome</keyword>
<accession>A0A5M3XX83</accession>
<keyword evidence="3" id="KW-1003">Cell membrane</keyword>
<dbReference type="InterPro" id="IPR045621">
    <property type="entry name" value="BPD_transp_1_N"/>
</dbReference>
<reference evidence="9 10" key="1">
    <citation type="submission" date="2019-10" db="EMBL/GenBank/DDBJ databases">
        <title>Whole genome shotgun sequence of Acrocarpospora pleiomorpha NBRC 16267.</title>
        <authorList>
            <person name="Ichikawa N."/>
            <person name="Kimura A."/>
            <person name="Kitahashi Y."/>
            <person name="Komaki H."/>
            <person name="Oguchi A."/>
        </authorList>
    </citation>
    <scope>NUCLEOTIDE SEQUENCE [LARGE SCALE GENOMIC DNA]</scope>
    <source>
        <strain evidence="9 10">NBRC 16267</strain>
    </source>
</reference>
<evidence type="ECO:0000259" key="8">
    <source>
        <dbReference type="PROSITE" id="PS50928"/>
    </source>
</evidence>
<protein>
    <submittedName>
        <fullName evidence="9">ABC di/oligopeptide transporter inner membrane subunit</fullName>
    </submittedName>
</protein>
<feature type="transmembrane region" description="Helical" evidence="7">
    <location>
        <begin position="174"/>
        <end position="197"/>
    </location>
</feature>
<feature type="transmembrane region" description="Helical" evidence="7">
    <location>
        <begin position="139"/>
        <end position="162"/>
    </location>
</feature>
<name>A0A5M3XX83_9ACTN</name>
<evidence type="ECO:0000313" key="10">
    <source>
        <dbReference type="Proteomes" id="UP000377595"/>
    </source>
</evidence>
<feature type="transmembrane region" description="Helical" evidence="7">
    <location>
        <begin position="49"/>
        <end position="70"/>
    </location>
</feature>
<evidence type="ECO:0000256" key="7">
    <source>
        <dbReference type="RuleBase" id="RU363032"/>
    </source>
</evidence>
<dbReference type="PROSITE" id="PS50928">
    <property type="entry name" value="ABC_TM1"/>
    <property type="match status" value="1"/>
</dbReference>
<dbReference type="PANTHER" id="PTHR43163">
    <property type="entry name" value="DIPEPTIDE TRANSPORT SYSTEM PERMEASE PROTEIN DPPB-RELATED"/>
    <property type="match status" value="1"/>
</dbReference>
<gene>
    <name evidence="9" type="ORF">Aple_070700</name>
</gene>
<dbReference type="InterPro" id="IPR000515">
    <property type="entry name" value="MetI-like"/>
</dbReference>
<comment type="similarity">
    <text evidence="7">Belongs to the binding-protein-dependent transport system permease family.</text>
</comment>
<proteinExistence type="inferred from homology"/>
<dbReference type="SUPFAM" id="SSF161098">
    <property type="entry name" value="MetI-like"/>
    <property type="match status" value="1"/>
</dbReference>
<comment type="caution">
    <text evidence="9">The sequence shown here is derived from an EMBL/GenBank/DDBJ whole genome shotgun (WGS) entry which is preliminary data.</text>
</comment>
<comment type="subcellular location">
    <subcellularLocation>
        <location evidence="1 7">Cell membrane</location>
        <topology evidence="1 7">Multi-pass membrane protein</topology>
    </subcellularLocation>
</comment>
<feature type="transmembrane region" description="Helical" evidence="7">
    <location>
        <begin position="217"/>
        <end position="237"/>
    </location>
</feature>
<dbReference type="CDD" id="cd06261">
    <property type="entry name" value="TM_PBP2"/>
    <property type="match status" value="1"/>
</dbReference>
<evidence type="ECO:0000313" key="9">
    <source>
        <dbReference type="EMBL" id="GES24171.1"/>
    </source>
</evidence>
<dbReference type="GO" id="GO:0005886">
    <property type="term" value="C:plasma membrane"/>
    <property type="evidence" value="ECO:0007669"/>
    <property type="project" value="UniProtKB-SubCell"/>
</dbReference>
<sequence>MGLLRSGGLQGRRPAGLRQLLHRRRLLVDLHQEDVGGWPVPIQYIVKRLISLLPVLFIVSIGIFGLTYLIPGDAAVTLAGDSASPERIEAIRTELGLNEAPLVQYWTWLSGVLHGDLGTSLYMHVPVTTELLRRFPVTISLAIGALVVTIVGGLAGGIAAALRRGTWVDRLVQGGASVGIAMPSFWIALILIVVFAVNLGWFPAIGYTSIAESPTGWLQSITMPSIALGAAGAAVVARQLRGSLIDAMNMDYVRTAKARGLSPRRIVAKHALKNAVMPILTLLGVQVAYLLGGTVIVEQIFGIPGVGKYIYDSVFTLDLPVVQGAVLVIALLVVLINFLVDISYGFVNPKLRQE</sequence>
<dbReference type="Proteomes" id="UP000377595">
    <property type="component" value="Unassembled WGS sequence"/>
</dbReference>